<keyword evidence="5" id="KW-1185">Reference proteome</keyword>
<keyword evidence="2" id="KW-0472">Membrane</keyword>
<comment type="caution">
    <text evidence="4">The sequence shown here is derived from an EMBL/GenBank/DDBJ whole genome shotgun (WGS) entry which is preliminary data.</text>
</comment>
<sequence length="603" mass="63226">MPQRLTQTAGSAGFPLEFNGRKLFASRDQLVAIVQSRLGQAHGDLFAVPKPTDDGAIEWSTRLAGEAVPATSLLPEERQKVERIAQRLLNDVRSLGEQLRSEGASALMVGQMLEQATRFPSGDWLYSVGGKPVMLMWGHSDALEQSAHVVAAPASKAVAAAAVSAPEVPVVAAVAAPAAAVDVGVTQVAAASGSRGIWRWLVGGLFLLAIVAFVLLGLKRCSDLSGRTGDFARQISEAEAANKALEAEIAKTRADTPKFICVRPPDPTPPPAPEPTPPPQAAAEPPPAAPPVEPTPEPPTPKVAEAPKVDPYDALTKKVNASKKDCKALQQLTRDPLIARGKDPRAAPLKEQVMQALQQNCKEQMIKEAKNMCPGQRPKELAPELALVFDASGSMRFSLDVTEQEIQQMAAMDAMQNMMKQFLGGRGGPGVDMARLTREPSRITAAKQAAVAAVQRAPSDSNIGLVLVDQCPAARSAGYYPPARRGELLGGLQSIQPRGGTPLADGVAKAGQMIDGVTREALMVVISDGVESCGQDPCAVAAALARSKPHLKINVVDITGTGAGNCLAKATGGRVFTARNAAEVAAMTRRAAEDVMGPANCAK</sequence>
<proteinExistence type="predicted"/>
<dbReference type="Gene3D" id="3.40.50.410">
    <property type="entry name" value="von Willebrand factor, type A domain"/>
    <property type="match status" value="1"/>
</dbReference>
<feature type="transmembrane region" description="Helical" evidence="2">
    <location>
        <begin position="197"/>
        <end position="218"/>
    </location>
</feature>
<gene>
    <name evidence="4" type="ORF">WKW82_25215</name>
</gene>
<reference evidence="4 5" key="1">
    <citation type="submission" date="2024-03" db="EMBL/GenBank/DDBJ databases">
        <title>Novel species of the genus Variovorax.</title>
        <authorList>
            <person name="Liu Q."/>
            <person name="Xin Y.-H."/>
        </authorList>
    </citation>
    <scope>NUCLEOTIDE SEQUENCE [LARGE SCALE GENOMIC DNA]</scope>
    <source>
        <strain evidence="4 5">KACC 18900</strain>
    </source>
</reference>
<evidence type="ECO:0000256" key="1">
    <source>
        <dbReference type="SAM" id="MobiDB-lite"/>
    </source>
</evidence>
<dbReference type="RefSeq" id="WP_340345134.1">
    <property type="nucleotide sequence ID" value="NZ_JBBKZT010000012.1"/>
</dbReference>
<accession>A0ABU8WRD5</accession>
<name>A0ABU8WRD5_9BURK</name>
<dbReference type="EMBL" id="JBBKZT010000012">
    <property type="protein sequence ID" value="MEJ8849969.1"/>
    <property type="molecule type" value="Genomic_DNA"/>
</dbReference>
<feature type="compositionally biased region" description="Pro residues" evidence="1">
    <location>
        <begin position="264"/>
        <end position="301"/>
    </location>
</feature>
<evidence type="ECO:0000256" key="2">
    <source>
        <dbReference type="SAM" id="Phobius"/>
    </source>
</evidence>
<organism evidence="4 5">
    <name type="scientific">Variovorax rhizosphaerae</name>
    <dbReference type="NCBI Taxonomy" id="1836200"/>
    <lineage>
        <taxon>Bacteria</taxon>
        <taxon>Pseudomonadati</taxon>
        <taxon>Pseudomonadota</taxon>
        <taxon>Betaproteobacteria</taxon>
        <taxon>Burkholderiales</taxon>
        <taxon>Comamonadaceae</taxon>
        <taxon>Variovorax</taxon>
    </lineage>
</organism>
<dbReference type="Proteomes" id="UP001385892">
    <property type="component" value="Unassembled WGS sequence"/>
</dbReference>
<keyword evidence="2" id="KW-1133">Transmembrane helix</keyword>
<evidence type="ECO:0000313" key="5">
    <source>
        <dbReference type="Proteomes" id="UP001385892"/>
    </source>
</evidence>
<evidence type="ECO:0000259" key="3">
    <source>
        <dbReference type="SMART" id="SM00327"/>
    </source>
</evidence>
<dbReference type="SMART" id="SM00327">
    <property type="entry name" value="VWA"/>
    <property type="match status" value="1"/>
</dbReference>
<dbReference type="InterPro" id="IPR036465">
    <property type="entry name" value="vWFA_dom_sf"/>
</dbReference>
<feature type="domain" description="VWFA" evidence="3">
    <location>
        <begin position="382"/>
        <end position="589"/>
    </location>
</feature>
<keyword evidence="2" id="KW-0812">Transmembrane</keyword>
<protein>
    <submittedName>
        <fullName evidence="4">VWA domain-containing protein</fullName>
    </submittedName>
</protein>
<feature type="region of interest" description="Disordered" evidence="1">
    <location>
        <begin position="256"/>
        <end position="310"/>
    </location>
</feature>
<dbReference type="InterPro" id="IPR002035">
    <property type="entry name" value="VWF_A"/>
</dbReference>
<dbReference type="SUPFAM" id="SSF53300">
    <property type="entry name" value="vWA-like"/>
    <property type="match status" value="1"/>
</dbReference>
<evidence type="ECO:0000313" key="4">
    <source>
        <dbReference type="EMBL" id="MEJ8849969.1"/>
    </source>
</evidence>